<dbReference type="InterPro" id="IPR011006">
    <property type="entry name" value="CheY-like_superfamily"/>
</dbReference>
<evidence type="ECO:0000313" key="2">
    <source>
        <dbReference type="EMBL" id="MCP3427498.1"/>
    </source>
</evidence>
<proteinExistence type="predicted"/>
<reference evidence="2" key="1">
    <citation type="submission" date="2022-07" db="EMBL/GenBank/DDBJ databases">
        <title>Characterization of the Novel Bacterium Alteromonas immobilis LMIT006 and Alteromonas gregis LMIT007.</title>
        <authorList>
            <person name="Lin X."/>
        </authorList>
    </citation>
    <scope>NUCLEOTIDE SEQUENCE</scope>
    <source>
        <strain evidence="2">LMIT007</strain>
    </source>
</reference>
<dbReference type="EC" id="2.7.7.65" evidence="2"/>
<dbReference type="EMBL" id="JANATA010000001">
    <property type="protein sequence ID" value="MCP3427498.1"/>
    <property type="molecule type" value="Genomic_DNA"/>
</dbReference>
<gene>
    <name evidence="2" type="ORF">NLF92_00890</name>
</gene>
<dbReference type="SUPFAM" id="SSF55073">
    <property type="entry name" value="Nucleotide cyclase"/>
    <property type="match status" value="1"/>
</dbReference>
<accession>A0AA41X106</accession>
<feature type="domain" description="GGDEF" evidence="1">
    <location>
        <begin position="167"/>
        <end position="303"/>
    </location>
</feature>
<keyword evidence="3" id="KW-1185">Reference proteome</keyword>
<dbReference type="Proteomes" id="UP001165413">
    <property type="component" value="Unassembled WGS sequence"/>
</dbReference>
<dbReference type="SUPFAM" id="SSF52172">
    <property type="entry name" value="CheY-like"/>
    <property type="match status" value="1"/>
</dbReference>
<keyword evidence="2" id="KW-0548">Nucleotidyltransferase</keyword>
<dbReference type="Gene3D" id="3.30.70.270">
    <property type="match status" value="1"/>
</dbReference>
<dbReference type="InterPro" id="IPR043128">
    <property type="entry name" value="Rev_trsase/Diguanyl_cyclase"/>
</dbReference>
<dbReference type="NCBIfam" id="TIGR00254">
    <property type="entry name" value="GGDEF"/>
    <property type="match status" value="1"/>
</dbReference>
<evidence type="ECO:0000259" key="1">
    <source>
        <dbReference type="PROSITE" id="PS50887"/>
    </source>
</evidence>
<dbReference type="InterPro" id="IPR029787">
    <property type="entry name" value="Nucleotide_cyclase"/>
</dbReference>
<dbReference type="RefSeq" id="WP_254097900.1">
    <property type="nucleotide sequence ID" value="NZ_JANATA010000001.1"/>
</dbReference>
<dbReference type="SMART" id="SM00267">
    <property type="entry name" value="GGDEF"/>
    <property type="match status" value="1"/>
</dbReference>
<keyword evidence="2" id="KW-0808">Transferase</keyword>
<dbReference type="InterPro" id="IPR000160">
    <property type="entry name" value="GGDEF_dom"/>
</dbReference>
<dbReference type="Pfam" id="PF00990">
    <property type="entry name" value="GGDEF"/>
    <property type="match status" value="1"/>
</dbReference>
<sequence>MKPRLLLIDNDPVQSKVKRLTLEKFFTVDVIKTSFEARLRIKKLAKKNVFYHLIIIDLLPIRESSVDIKSLFDESYTGQIPPFFIATHIEHLDHYIKQQAFYKMDVVLKPIAVRHIEMRVFALLSELKAARYHIEQLALDDATLQKNNMFFLQHTKLCWAECLRLEQPVSLIALNIDYFQLLVNCHGQQHAQCVLKIISTIMQSLIYRHNDITLLARRDDFYMFLPGCNEVGAKLKMNRINDMIAQALIEHEASPISPFVSVSSSYITQIPKQIDELDVFIDLSRARLELAKTARDQLLSYDNAKQNRR</sequence>
<organism evidence="2 3">
    <name type="scientific">Opacimonas viscosa</name>
    <dbReference type="NCBI Taxonomy" id="2961944"/>
    <lineage>
        <taxon>Bacteria</taxon>
        <taxon>Pseudomonadati</taxon>
        <taxon>Pseudomonadota</taxon>
        <taxon>Gammaproteobacteria</taxon>
        <taxon>Alteromonadales</taxon>
        <taxon>Alteromonadaceae</taxon>
        <taxon>Opacimonas</taxon>
    </lineage>
</organism>
<dbReference type="GO" id="GO:0052621">
    <property type="term" value="F:diguanylate cyclase activity"/>
    <property type="evidence" value="ECO:0007669"/>
    <property type="project" value="UniProtKB-EC"/>
</dbReference>
<evidence type="ECO:0000313" key="3">
    <source>
        <dbReference type="Proteomes" id="UP001165413"/>
    </source>
</evidence>
<dbReference type="AlphaFoldDB" id="A0AA41X106"/>
<name>A0AA41X106_9ALTE</name>
<dbReference type="PROSITE" id="PS50887">
    <property type="entry name" value="GGDEF"/>
    <property type="match status" value="1"/>
</dbReference>
<comment type="caution">
    <text evidence="2">The sequence shown here is derived from an EMBL/GenBank/DDBJ whole genome shotgun (WGS) entry which is preliminary data.</text>
</comment>
<protein>
    <submittedName>
        <fullName evidence="2">Diguanylate cyclase</fullName>
        <ecNumber evidence="2">2.7.7.65</ecNumber>
    </submittedName>
</protein>